<keyword evidence="2" id="KW-0732">Signal</keyword>
<comment type="caution">
    <text evidence="3">The sequence shown here is derived from an EMBL/GenBank/DDBJ whole genome shotgun (WGS) entry which is preliminary data.</text>
</comment>
<evidence type="ECO:0000256" key="2">
    <source>
        <dbReference type="SAM" id="SignalP"/>
    </source>
</evidence>
<dbReference type="Gene3D" id="3.40.190.10">
    <property type="entry name" value="Periplasmic binding protein-like II"/>
    <property type="match status" value="1"/>
</dbReference>
<dbReference type="InterPro" id="IPR005064">
    <property type="entry name" value="BUG"/>
</dbReference>
<dbReference type="Proteomes" id="UP000295525">
    <property type="component" value="Unassembled WGS sequence"/>
</dbReference>
<protein>
    <submittedName>
        <fullName evidence="3">Tripartite-type tricarboxylate transporter receptor subunit TctC</fullName>
    </submittedName>
</protein>
<name>A0A4R3M7D4_9BURK</name>
<accession>A0A4R3M7D4</accession>
<dbReference type="EMBL" id="SMAJ01000004">
    <property type="protein sequence ID" value="TCT08992.1"/>
    <property type="molecule type" value="Genomic_DNA"/>
</dbReference>
<organism evidence="3 4">
    <name type="scientific">Paralcaligenes ureilyticus</name>
    <dbReference type="NCBI Taxonomy" id="627131"/>
    <lineage>
        <taxon>Bacteria</taxon>
        <taxon>Pseudomonadati</taxon>
        <taxon>Pseudomonadota</taxon>
        <taxon>Betaproteobacteria</taxon>
        <taxon>Burkholderiales</taxon>
        <taxon>Alcaligenaceae</taxon>
        <taxon>Paralcaligenes</taxon>
    </lineage>
</organism>
<keyword evidence="4" id="KW-1185">Reference proteome</keyword>
<dbReference type="SUPFAM" id="SSF53850">
    <property type="entry name" value="Periplasmic binding protein-like II"/>
    <property type="match status" value="1"/>
</dbReference>
<dbReference type="PIRSF" id="PIRSF017082">
    <property type="entry name" value="YflP"/>
    <property type="match status" value="1"/>
</dbReference>
<dbReference type="InterPro" id="IPR042100">
    <property type="entry name" value="Bug_dom1"/>
</dbReference>
<dbReference type="AlphaFoldDB" id="A0A4R3M7D4"/>
<evidence type="ECO:0000256" key="1">
    <source>
        <dbReference type="ARBA" id="ARBA00006987"/>
    </source>
</evidence>
<reference evidence="3 4" key="1">
    <citation type="submission" date="2019-03" db="EMBL/GenBank/DDBJ databases">
        <title>Genomic Encyclopedia of Type Strains, Phase IV (KMG-IV): sequencing the most valuable type-strain genomes for metagenomic binning, comparative biology and taxonomic classification.</title>
        <authorList>
            <person name="Goeker M."/>
        </authorList>
    </citation>
    <scope>NUCLEOTIDE SEQUENCE [LARGE SCALE GENOMIC DNA]</scope>
    <source>
        <strain evidence="3 4">DSM 24591</strain>
    </source>
</reference>
<proteinExistence type="inferred from homology"/>
<dbReference type="PANTHER" id="PTHR42928:SF5">
    <property type="entry name" value="BLR1237 PROTEIN"/>
    <property type="match status" value="1"/>
</dbReference>
<keyword evidence="3" id="KW-0675">Receptor</keyword>
<dbReference type="CDD" id="cd13578">
    <property type="entry name" value="PBP2_Bug27"/>
    <property type="match status" value="1"/>
</dbReference>
<dbReference type="Gene3D" id="3.40.190.150">
    <property type="entry name" value="Bordetella uptake gene, domain 1"/>
    <property type="match status" value="1"/>
</dbReference>
<evidence type="ECO:0000313" key="3">
    <source>
        <dbReference type="EMBL" id="TCT08992.1"/>
    </source>
</evidence>
<dbReference type="Pfam" id="PF03401">
    <property type="entry name" value="TctC"/>
    <property type="match status" value="1"/>
</dbReference>
<feature type="signal peptide" evidence="2">
    <location>
        <begin position="1"/>
        <end position="41"/>
    </location>
</feature>
<sequence length="344" mass="37129">MYQFPLMDECLDQKMKYKKFALTLTLTLSTISLALPTMSCAAENTWPDHQVTLVVGYAAGGTTDIIARLMAKTLTAATGQPFVVENRSGANSNIGAENVKRARADGYTYFVGSTANAINHSLYKNLNYNIYSDFESVALLGTVPNLLVVNPKLPVKTVQEYIDFAKQNPGKLSCASSGTGSGIHMSCELFKLKTGTNILHVPFRGSGPADAAVIGNQVDSIFDNLPSILGQVKAGSLRALGITTLQRSPSVPNVPTLDEAGVKGFSVQSWFGLFAPKNTDPQIVQKINALLNQSFKTKEMIASYSSLGIVVPSEKNTPRDFNEFVKGEVDRWATVVKEANLPPL</sequence>
<comment type="similarity">
    <text evidence="1">Belongs to the UPF0065 (bug) family.</text>
</comment>
<evidence type="ECO:0000313" key="4">
    <source>
        <dbReference type="Proteomes" id="UP000295525"/>
    </source>
</evidence>
<gene>
    <name evidence="3" type="ORF">EDC26_104152</name>
</gene>
<feature type="chain" id="PRO_5020619448" evidence="2">
    <location>
        <begin position="42"/>
        <end position="344"/>
    </location>
</feature>
<dbReference type="RefSeq" id="WP_243700830.1">
    <property type="nucleotide sequence ID" value="NZ_SMAJ01000004.1"/>
</dbReference>
<dbReference type="PANTHER" id="PTHR42928">
    <property type="entry name" value="TRICARBOXYLATE-BINDING PROTEIN"/>
    <property type="match status" value="1"/>
</dbReference>